<dbReference type="STRING" id="869213.GCA_000517085_02452"/>
<evidence type="ECO:0000259" key="3">
    <source>
        <dbReference type="Pfam" id="PF23759"/>
    </source>
</evidence>
<dbReference type="Proteomes" id="UP000019402">
    <property type="component" value="Unassembled WGS sequence"/>
</dbReference>
<protein>
    <submittedName>
        <fullName evidence="4">Uncharacterized protein</fullName>
    </submittedName>
</protein>
<reference evidence="4 5" key="1">
    <citation type="journal article" date="2014" name="Genome Announc.">
        <title>Draft Genome Sequence of Cytophaga fermentans JCM 21142T, a Facultative Anaerobe Isolated from Marine Mud.</title>
        <authorList>
            <person name="Starns D."/>
            <person name="Oshima K."/>
            <person name="Suda W."/>
            <person name="Iino T."/>
            <person name="Yuki M."/>
            <person name="Inoue J."/>
            <person name="Kitamura K."/>
            <person name="Iida T."/>
            <person name="Darby A."/>
            <person name="Hattori M."/>
            <person name="Ohkuma M."/>
        </authorList>
    </citation>
    <scope>NUCLEOTIDE SEQUENCE [LARGE SCALE GENOMIC DNA]</scope>
    <source>
        <strain evidence="4 5">JCM 21142</strain>
    </source>
</reference>
<dbReference type="EMBL" id="BAMD01000054">
    <property type="protein sequence ID" value="GAF04718.1"/>
    <property type="molecule type" value="Genomic_DNA"/>
</dbReference>
<dbReference type="Pfam" id="PF23759">
    <property type="entry name" value="GBD_T9SS_assoc"/>
    <property type="match status" value="2"/>
</dbReference>
<gene>
    <name evidence="4" type="ORF">JCM21142_93435</name>
</gene>
<feature type="chain" id="PRO_5004904213" evidence="1">
    <location>
        <begin position="22"/>
        <end position="435"/>
    </location>
</feature>
<dbReference type="AlphaFoldDB" id="W7YAU7"/>
<evidence type="ECO:0000313" key="5">
    <source>
        <dbReference type="Proteomes" id="UP000019402"/>
    </source>
</evidence>
<dbReference type="InterPro" id="IPR026444">
    <property type="entry name" value="Secre_tail"/>
</dbReference>
<sequence>MFKFTLLSLIVWGLAIQTSLAQGGQVCEEAVIVEQGLNVSDNSLGDQWFKYTATSSGKVTVSSCGQTSANTYLEIYDGCGTEAFTFSDDYCETQSEVNFEVVSGLSYWICWRAKYTSQIFEWFLTESQAESGEFCSDPIPASAGSMQSVVPSNDYRWFQYTASGDGKITIETNGANDADCKFAVFNDCSYTSTLNNDGSWNPHKIAIEGQSGETYLIAMHNSGSDTDIDWSITESGWQSGERCSEAIDVYNLNEAPINHDSGTDKWFRFVAFEDGDITITSALLTNEDTYLEVYEGCDSERIAFSDDANGLQSELVLNATANKTYYIKWNNIFEPEQYAWSLKAGNLSTATPELKNDFYGVYPNPSYGPVTINLSGFESEMVTVKVMSVSGVVVKMFEVPGGDETAYDLSDLNNGLYQIVLEDLVSKKVVKFLKK</sequence>
<accession>W7YAU7</accession>
<dbReference type="Gene3D" id="2.60.120.380">
    <property type="match status" value="2"/>
</dbReference>
<feature type="domain" description="T9SS-like galactose binding" evidence="3">
    <location>
        <begin position="260"/>
        <end position="330"/>
    </location>
</feature>
<keyword evidence="1" id="KW-0732">Signal</keyword>
<feature type="domain" description="Secretion system C-terminal sorting" evidence="2">
    <location>
        <begin position="361"/>
        <end position="430"/>
    </location>
</feature>
<comment type="caution">
    <text evidence="4">The sequence shown here is derived from an EMBL/GenBank/DDBJ whole genome shotgun (WGS) entry which is preliminary data.</text>
</comment>
<evidence type="ECO:0000256" key="1">
    <source>
        <dbReference type="SAM" id="SignalP"/>
    </source>
</evidence>
<dbReference type="InterPro" id="IPR056600">
    <property type="entry name" value="GBD_T9SS_assoc"/>
</dbReference>
<keyword evidence="5" id="KW-1185">Reference proteome</keyword>
<dbReference type="RefSeq" id="WP_027472055.1">
    <property type="nucleotide sequence ID" value="NZ_KI912107.1"/>
</dbReference>
<name>W7YAU7_9BACT</name>
<dbReference type="NCBIfam" id="TIGR04183">
    <property type="entry name" value="Por_Secre_tail"/>
    <property type="match status" value="1"/>
</dbReference>
<feature type="domain" description="T9SS-like galactose binding" evidence="3">
    <location>
        <begin position="41"/>
        <end position="109"/>
    </location>
</feature>
<evidence type="ECO:0000313" key="4">
    <source>
        <dbReference type="EMBL" id="GAF04718.1"/>
    </source>
</evidence>
<evidence type="ECO:0000259" key="2">
    <source>
        <dbReference type="Pfam" id="PF18962"/>
    </source>
</evidence>
<dbReference type="Pfam" id="PF18962">
    <property type="entry name" value="Por_Secre_tail"/>
    <property type="match status" value="1"/>
</dbReference>
<proteinExistence type="predicted"/>
<feature type="signal peptide" evidence="1">
    <location>
        <begin position="1"/>
        <end position="21"/>
    </location>
</feature>
<organism evidence="4 5">
    <name type="scientific">Saccharicrinis fermentans DSM 9555 = JCM 21142</name>
    <dbReference type="NCBI Taxonomy" id="869213"/>
    <lineage>
        <taxon>Bacteria</taxon>
        <taxon>Pseudomonadati</taxon>
        <taxon>Bacteroidota</taxon>
        <taxon>Bacteroidia</taxon>
        <taxon>Marinilabiliales</taxon>
        <taxon>Marinilabiliaceae</taxon>
        <taxon>Saccharicrinis</taxon>
    </lineage>
</organism>